<keyword evidence="3" id="KW-1185">Reference proteome</keyword>
<accession>A0A0D2AZM3</accession>
<protein>
    <submittedName>
        <fullName evidence="2">Uncharacterized protein</fullName>
    </submittedName>
</protein>
<evidence type="ECO:0000313" key="3">
    <source>
        <dbReference type="Proteomes" id="UP000053259"/>
    </source>
</evidence>
<evidence type="ECO:0000256" key="1">
    <source>
        <dbReference type="SAM" id="MobiDB-lite"/>
    </source>
</evidence>
<dbReference type="GeneID" id="27312261"/>
<name>A0A0D2AZM3_9PEZI</name>
<organism evidence="2 3">
    <name type="scientific">Verruconis gallopava</name>
    <dbReference type="NCBI Taxonomy" id="253628"/>
    <lineage>
        <taxon>Eukaryota</taxon>
        <taxon>Fungi</taxon>
        <taxon>Dikarya</taxon>
        <taxon>Ascomycota</taxon>
        <taxon>Pezizomycotina</taxon>
        <taxon>Dothideomycetes</taxon>
        <taxon>Pleosporomycetidae</taxon>
        <taxon>Venturiales</taxon>
        <taxon>Sympoventuriaceae</taxon>
        <taxon>Verruconis</taxon>
    </lineage>
</organism>
<dbReference type="VEuPathDB" id="FungiDB:PV09_04288"/>
<gene>
    <name evidence="2" type="ORF">PV09_04288</name>
</gene>
<dbReference type="RefSeq" id="XP_016214403.1">
    <property type="nucleotide sequence ID" value="XM_016357611.1"/>
</dbReference>
<dbReference type="AlphaFoldDB" id="A0A0D2AZM3"/>
<dbReference type="InParanoid" id="A0A0D2AZM3"/>
<dbReference type="HOGENOM" id="CLU_2028500_0_0_1"/>
<dbReference type="EMBL" id="KN847540">
    <property type="protein sequence ID" value="KIW04534.1"/>
    <property type="molecule type" value="Genomic_DNA"/>
</dbReference>
<evidence type="ECO:0000313" key="2">
    <source>
        <dbReference type="EMBL" id="KIW04534.1"/>
    </source>
</evidence>
<feature type="compositionally biased region" description="Polar residues" evidence="1">
    <location>
        <begin position="30"/>
        <end position="39"/>
    </location>
</feature>
<reference evidence="2 3" key="1">
    <citation type="submission" date="2015-01" db="EMBL/GenBank/DDBJ databases">
        <title>The Genome Sequence of Ochroconis gallopava CBS43764.</title>
        <authorList>
            <consortium name="The Broad Institute Genomics Platform"/>
            <person name="Cuomo C."/>
            <person name="de Hoog S."/>
            <person name="Gorbushina A."/>
            <person name="Stielow B."/>
            <person name="Teixiera M."/>
            <person name="Abouelleil A."/>
            <person name="Chapman S.B."/>
            <person name="Priest M."/>
            <person name="Young S.K."/>
            <person name="Wortman J."/>
            <person name="Nusbaum C."/>
            <person name="Birren B."/>
        </authorList>
    </citation>
    <scope>NUCLEOTIDE SEQUENCE [LARGE SCALE GENOMIC DNA]</scope>
    <source>
        <strain evidence="2 3">CBS 43764</strain>
    </source>
</reference>
<feature type="region of interest" description="Disordered" evidence="1">
    <location>
        <begin position="29"/>
        <end position="60"/>
    </location>
</feature>
<proteinExistence type="predicted"/>
<dbReference type="Proteomes" id="UP000053259">
    <property type="component" value="Unassembled WGS sequence"/>
</dbReference>
<sequence length="122" mass="13093">MQMRMLLTHALEASRDGLSACRLGLLLEGPQQTRGNSPPTAMETPRAKDPDAFLNKPADGPDVLGLDSGLGGRGCALESIEVQKKSDGYFAPRPALRRRSKLALHNGAALISIWRTCSSHSL</sequence>